<dbReference type="EMBL" id="JADIMV010000002">
    <property type="protein sequence ID" value="MBO8439040.1"/>
    <property type="molecule type" value="Genomic_DNA"/>
</dbReference>
<dbReference type="GO" id="GO:0004518">
    <property type="term" value="F:nuclease activity"/>
    <property type="evidence" value="ECO:0007669"/>
    <property type="project" value="InterPro"/>
</dbReference>
<dbReference type="Pfam" id="PF02151">
    <property type="entry name" value="UVR"/>
    <property type="match status" value="1"/>
</dbReference>
<dbReference type="GO" id="GO:0009432">
    <property type="term" value="P:SOS response"/>
    <property type="evidence" value="ECO:0007669"/>
    <property type="project" value="UniProtKB-KW"/>
</dbReference>
<dbReference type="InterPro" id="IPR036104">
    <property type="entry name" value="BFN_sf"/>
</dbReference>
<sequence length="194" mass="22003">MAKVQVRVKAVSEATNQPDVYMMLLQEVEGKRLLPVLIGKAEAQSIIVAMEHIGMTRPLPHDLIITLAAECRAKLSYVHIYRKDFQLFYSYLVFNQDERRIVIDARTSDAIAIAVRTSAPIYVEEEIIGAVTFLDMTKRGKSAPLDTLSDDELQRRMTKAAEREDYELASKYRDELRRRAAPPENADSGECAEK</sequence>
<evidence type="ECO:0000256" key="2">
    <source>
        <dbReference type="SAM" id="MobiDB-lite"/>
    </source>
</evidence>
<dbReference type="Proteomes" id="UP000712007">
    <property type="component" value="Unassembled WGS sequence"/>
</dbReference>
<protein>
    <submittedName>
        <fullName evidence="4">Bifunctional nuclease family protein</fullName>
    </submittedName>
</protein>
<comment type="caution">
    <text evidence="4">The sequence shown here is derived from an EMBL/GenBank/DDBJ whole genome shotgun (WGS) entry which is preliminary data.</text>
</comment>
<dbReference type="InterPro" id="IPR003729">
    <property type="entry name" value="Bi_nuclease_dom"/>
</dbReference>
<gene>
    <name evidence="4" type="ORF">IAC51_00130</name>
</gene>
<dbReference type="PANTHER" id="PTHR15160:SF1">
    <property type="entry name" value="VON HIPPEL-LINDAU DISEASE TUMOR SUPPRESSOR"/>
    <property type="match status" value="1"/>
</dbReference>
<dbReference type="PANTHER" id="PTHR15160">
    <property type="entry name" value="VON HIPPEL-LINDAU PROTEIN"/>
    <property type="match status" value="1"/>
</dbReference>
<feature type="region of interest" description="Disordered" evidence="2">
    <location>
        <begin position="174"/>
        <end position="194"/>
    </location>
</feature>
<dbReference type="InterPro" id="IPR036876">
    <property type="entry name" value="UVR_dom_sf"/>
</dbReference>
<proteinExistence type="predicted"/>
<dbReference type="SUPFAM" id="SSF46600">
    <property type="entry name" value="C-terminal UvrC-binding domain of UvrB"/>
    <property type="match status" value="1"/>
</dbReference>
<dbReference type="SUPFAM" id="SSF103256">
    <property type="entry name" value="Hypothetical protein TM0160"/>
    <property type="match status" value="1"/>
</dbReference>
<reference evidence="4" key="2">
    <citation type="journal article" date="2021" name="PeerJ">
        <title>Extensive microbial diversity within the chicken gut microbiome revealed by metagenomics and culture.</title>
        <authorList>
            <person name="Gilroy R."/>
            <person name="Ravi A."/>
            <person name="Getino M."/>
            <person name="Pursley I."/>
            <person name="Horton D.L."/>
            <person name="Alikhan N.F."/>
            <person name="Baker D."/>
            <person name="Gharbi K."/>
            <person name="Hall N."/>
            <person name="Watson M."/>
            <person name="Adriaenssens E.M."/>
            <person name="Foster-Nyarko E."/>
            <person name="Jarju S."/>
            <person name="Secka A."/>
            <person name="Antonio M."/>
            <person name="Oren A."/>
            <person name="Chaudhuri R.R."/>
            <person name="La Ragione R."/>
            <person name="Hildebrand F."/>
            <person name="Pallen M.J."/>
        </authorList>
    </citation>
    <scope>NUCLEOTIDE SEQUENCE</scope>
    <source>
        <strain evidence="4">3924</strain>
    </source>
</reference>
<keyword evidence="1" id="KW-0742">SOS response</keyword>
<dbReference type="AlphaFoldDB" id="A0A940DHN2"/>
<name>A0A940DHN2_9BACT</name>
<evidence type="ECO:0000313" key="5">
    <source>
        <dbReference type="Proteomes" id="UP000712007"/>
    </source>
</evidence>
<dbReference type="PROSITE" id="PS51658">
    <property type="entry name" value="BFN"/>
    <property type="match status" value="1"/>
</dbReference>
<dbReference type="Gene3D" id="3.10.690.10">
    <property type="entry name" value="Bifunctional nuclease domain"/>
    <property type="match status" value="1"/>
</dbReference>
<evidence type="ECO:0000313" key="4">
    <source>
        <dbReference type="EMBL" id="MBO8439040.1"/>
    </source>
</evidence>
<feature type="domain" description="BFN" evidence="3">
    <location>
        <begin position="3"/>
        <end position="135"/>
    </location>
</feature>
<organism evidence="4 5">
    <name type="scientific">Candidatus Aphodosoma intestinipullorum</name>
    <dbReference type="NCBI Taxonomy" id="2840674"/>
    <lineage>
        <taxon>Bacteria</taxon>
        <taxon>Pseudomonadati</taxon>
        <taxon>Bacteroidota</taxon>
        <taxon>Bacteroidia</taxon>
        <taxon>Bacteroidales</taxon>
        <taxon>Candidatus Aphodosoma</taxon>
    </lineage>
</organism>
<dbReference type="Pfam" id="PF02577">
    <property type="entry name" value="BFN_dom"/>
    <property type="match status" value="1"/>
</dbReference>
<reference evidence="4" key="1">
    <citation type="submission" date="2020-10" db="EMBL/GenBank/DDBJ databases">
        <authorList>
            <person name="Gilroy R."/>
        </authorList>
    </citation>
    <scope>NUCLEOTIDE SEQUENCE</scope>
    <source>
        <strain evidence="4">3924</strain>
    </source>
</reference>
<dbReference type="InterPro" id="IPR001943">
    <property type="entry name" value="UVR_dom"/>
</dbReference>
<evidence type="ECO:0000256" key="1">
    <source>
        <dbReference type="ARBA" id="ARBA00023236"/>
    </source>
</evidence>
<keyword evidence="1" id="KW-0227">DNA damage</keyword>
<accession>A0A940DHN2</accession>
<evidence type="ECO:0000259" key="3">
    <source>
        <dbReference type="PROSITE" id="PS51658"/>
    </source>
</evidence>